<name>A0ABV6GD80_9BACI</name>
<evidence type="ECO:0000313" key="1">
    <source>
        <dbReference type="EMBL" id="MFC0271164.1"/>
    </source>
</evidence>
<sequence>MRTKRTDCAFILSNASLPCEAMHYHLAERLLIEAIKRAKQLLIKNRIYHQLIKLHNLVRKSEPTTDT</sequence>
<dbReference type="EMBL" id="JBHLVO010000003">
    <property type="protein sequence ID" value="MFC0271164.1"/>
    <property type="molecule type" value="Genomic_DNA"/>
</dbReference>
<gene>
    <name evidence="1" type="ORF">ACFFIX_06830</name>
</gene>
<evidence type="ECO:0008006" key="3">
    <source>
        <dbReference type="Google" id="ProtNLM"/>
    </source>
</evidence>
<comment type="caution">
    <text evidence="1">The sequence shown here is derived from an EMBL/GenBank/DDBJ whole genome shotgun (WGS) entry which is preliminary data.</text>
</comment>
<protein>
    <recommendedName>
        <fullName evidence="3">Reverse transcriptase RNase H-like domain-containing protein</fullName>
    </recommendedName>
</protein>
<dbReference type="Proteomes" id="UP001589854">
    <property type="component" value="Unassembled WGS sequence"/>
</dbReference>
<proteinExistence type="predicted"/>
<evidence type="ECO:0000313" key="2">
    <source>
        <dbReference type="Proteomes" id="UP001589854"/>
    </source>
</evidence>
<reference evidence="1 2" key="1">
    <citation type="submission" date="2024-09" db="EMBL/GenBank/DDBJ databases">
        <authorList>
            <person name="Sun Q."/>
            <person name="Mori K."/>
        </authorList>
    </citation>
    <scope>NUCLEOTIDE SEQUENCE [LARGE SCALE GENOMIC DNA]</scope>
    <source>
        <strain evidence="1 2">CCM 7228</strain>
    </source>
</reference>
<keyword evidence="2" id="KW-1185">Reference proteome</keyword>
<accession>A0ABV6GD80</accession>
<dbReference type="RefSeq" id="WP_378931913.1">
    <property type="nucleotide sequence ID" value="NZ_JBHLVO010000003.1"/>
</dbReference>
<organism evidence="1 2">
    <name type="scientific">Metabacillus herbersteinensis</name>
    <dbReference type="NCBI Taxonomy" id="283816"/>
    <lineage>
        <taxon>Bacteria</taxon>
        <taxon>Bacillati</taxon>
        <taxon>Bacillota</taxon>
        <taxon>Bacilli</taxon>
        <taxon>Bacillales</taxon>
        <taxon>Bacillaceae</taxon>
        <taxon>Metabacillus</taxon>
    </lineage>
</organism>